<gene>
    <name evidence="2" type="ORF">LCGC14_2529580</name>
</gene>
<accession>A0A0F9AUD1</accession>
<organism evidence="2">
    <name type="scientific">marine sediment metagenome</name>
    <dbReference type="NCBI Taxonomy" id="412755"/>
    <lineage>
        <taxon>unclassified sequences</taxon>
        <taxon>metagenomes</taxon>
        <taxon>ecological metagenomes</taxon>
    </lineage>
</organism>
<dbReference type="AlphaFoldDB" id="A0A0F9AUD1"/>
<sequence>IKGIELSDYIPPVEYDDLIEKEVRTPEEELRINAYEKKVPLKYSKAVGNPIDDYVAFYSLEKPDDYPDMSFYEDDFFLMEHSAFYKEVYLGTLGNQRADFRLTPPTRALLDKWIVYNKIQNNQTARDQSRLDNPDLDEWGVSVGIWTRTMSEKRRRQEQTATERFEEDVRKAEEEREKLLEGGELN</sequence>
<feature type="region of interest" description="Disordered" evidence="1">
    <location>
        <begin position="152"/>
        <end position="171"/>
    </location>
</feature>
<proteinExistence type="predicted"/>
<evidence type="ECO:0000313" key="2">
    <source>
        <dbReference type="EMBL" id="KKL13055.1"/>
    </source>
</evidence>
<name>A0A0F9AUD1_9ZZZZ</name>
<comment type="caution">
    <text evidence="2">The sequence shown here is derived from an EMBL/GenBank/DDBJ whole genome shotgun (WGS) entry which is preliminary data.</text>
</comment>
<reference evidence="2" key="1">
    <citation type="journal article" date="2015" name="Nature">
        <title>Complex archaea that bridge the gap between prokaryotes and eukaryotes.</title>
        <authorList>
            <person name="Spang A."/>
            <person name="Saw J.H."/>
            <person name="Jorgensen S.L."/>
            <person name="Zaremba-Niedzwiedzka K."/>
            <person name="Martijn J."/>
            <person name="Lind A.E."/>
            <person name="van Eijk R."/>
            <person name="Schleper C."/>
            <person name="Guy L."/>
            <person name="Ettema T.J."/>
        </authorList>
    </citation>
    <scope>NUCLEOTIDE SEQUENCE</scope>
</reference>
<dbReference type="EMBL" id="LAZR01041014">
    <property type="protein sequence ID" value="KKL13055.1"/>
    <property type="molecule type" value="Genomic_DNA"/>
</dbReference>
<feature type="non-terminal residue" evidence="2">
    <location>
        <position position="1"/>
    </location>
</feature>
<protein>
    <submittedName>
        <fullName evidence="2">Uncharacterized protein</fullName>
    </submittedName>
</protein>
<evidence type="ECO:0000256" key="1">
    <source>
        <dbReference type="SAM" id="MobiDB-lite"/>
    </source>
</evidence>